<dbReference type="PANTHER" id="PTHR33930">
    <property type="entry name" value="ALKYL HYDROPEROXIDE REDUCTASE AHPD"/>
    <property type="match status" value="1"/>
</dbReference>
<proteinExistence type="predicted"/>
<keyword evidence="2" id="KW-1185">Reference proteome</keyword>
<evidence type="ECO:0000313" key="1">
    <source>
        <dbReference type="EMBL" id="ABD25910.1"/>
    </source>
</evidence>
<protein>
    <recommendedName>
        <fullName evidence="3">Carboxymuconolactone decarboxylase</fullName>
    </recommendedName>
</protein>
<dbReference type="KEGG" id="nar:Saro_1467"/>
<sequence length="216" mass="22917">MAMVSMEELQALARGATAIEGDPLSACDAALIRYAVAASVTSLDRDAIAAATAEALAAGATPGQVQEILALVSGLGVHSLMASCTTLVEQARVAGCPFSDAFTTEQQALWDRHVGNDPFWTGFERELPGFLRAMLQISTDQFEAFFTYCAVPWKNRLVRAKIKELAAMACDVTPGHRFAPGFRLHLANAVELGAGRLAIQETLVIAAAAPLHQGTF</sequence>
<reference evidence="2" key="1">
    <citation type="submission" date="2006-01" db="EMBL/GenBank/DDBJ databases">
        <title>Complete sequence of Novosphingobium aromaticivorans DSM 12444.</title>
        <authorList>
            <consortium name="US DOE Joint Genome Institute"/>
            <person name="Copeland A."/>
            <person name="Lucas S."/>
            <person name="Lapidus A."/>
            <person name="Barry K."/>
            <person name="Detter J.C."/>
            <person name="Glavina T."/>
            <person name="Hammon N."/>
            <person name="Israni S."/>
            <person name="Pitluck S."/>
            <person name="Chain P."/>
            <person name="Malfatti S."/>
            <person name="Shin M."/>
            <person name="Vergez L."/>
            <person name="Schmutz J."/>
            <person name="Larimer F."/>
            <person name="Land M."/>
            <person name="Kyrpides N."/>
            <person name="Ivanova N."/>
            <person name="Fredrickson J."/>
            <person name="Balkwill D."/>
            <person name="Romine M.F."/>
            <person name="Richardson P."/>
        </authorList>
    </citation>
    <scope>NUCLEOTIDE SEQUENCE [LARGE SCALE GENOMIC DNA]</scope>
    <source>
        <strain evidence="2">ATCC 700278 / DSM 12444 / CCUG 56034 / CIP 105152 / NBRC 16084 / F199</strain>
    </source>
</reference>
<gene>
    <name evidence="1" type="ordered locus">Saro_1467</name>
</gene>
<dbReference type="Proteomes" id="UP000009134">
    <property type="component" value="Chromosome"/>
</dbReference>
<dbReference type="AlphaFoldDB" id="Q2G8B3"/>
<dbReference type="Gene3D" id="1.20.1290.10">
    <property type="entry name" value="AhpD-like"/>
    <property type="match status" value="1"/>
</dbReference>
<dbReference type="eggNOG" id="COG0599">
    <property type="taxonomic scope" value="Bacteria"/>
</dbReference>
<dbReference type="PANTHER" id="PTHR33930:SF2">
    <property type="entry name" value="BLR3452 PROTEIN"/>
    <property type="match status" value="1"/>
</dbReference>
<evidence type="ECO:0000313" key="2">
    <source>
        <dbReference type="Proteomes" id="UP000009134"/>
    </source>
</evidence>
<dbReference type="GO" id="GO:0016491">
    <property type="term" value="F:oxidoreductase activity"/>
    <property type="evidence" value="ECO:0007669"/>
    <property type="project" value="TreeGrafter"/>
</dbReference>
<dbReference type="EMBL" id="CP000248">
    <property type="protein sequence ID" value="ABD25910.1"/>
    <property type="molecule type" value="Genomic_DNA"/>
</dbReference>
<name>Q2G8B3_NOVAD</name>
<dbReference type="RefSeq" id="WP_011445124.1">
    <property type="nucleotide sequence ID" value="NC_007794.1"/>
</dbReference>
<dbReference type="STRING" id="279238.Saro_1467"/>
<dbReference type="HOGENOM" id="CLU_1276538_0_0_5"/>
<dbReference type="InterPro" id="IPR029032">
    <property type="entry name" value="AhpD-like"/>
</dbReference>
<accession>Q2G8B3</accession>
<evidence type="ECO:0008006" key="3">
    <source>
        <dbReference type="Google" id="ProtNLM"/>
    </source>
</evidence>
<organism evidence="1 2">
    <name type="scientific">Novosphingobium aromaticivorans (strain ATCC 700278 / DSM 12444 / CCUG 56034 / CIP 105152 / NBRC 16084 / F199)</name>
    <dbReference type="NCBI Taxonomy" id="279238"/>
    <lineage>
        <taxon>Bacteria</taxon>
        <taxon>Pseudomonadati</taxon>
        <taxon>Pseudomonadota</taxon>
        <taxon>Alphaproteobacteria</taxon>
        <taxon>Sphingomonadales</taxon>
        <taxon>Sphingomonadaceae</taxon>
        <taxon>Novosphingobium</taxon>
    </lineage>
</organism>
<dbReference type="SUPFAM" id="SSF69118">
    <property type="entry name" value="AhpD-like"/>
    <property type="match status" value="1"/>
</dbReference>